<keyword evidence="1" id="KW-0812">Transmembrane</keyword>
<dbReference type="eggNOG" id="ENOG5030VEF">
    <property type="taxonomic scope" value="Bacteria"/>
</dbReference>
<organism evidence="2 3">
    <name type="scientific">Treponema vincentii ATCC 35580</name>
    <dbReference type="NCBI Taxonomy" id="596324"/>
    <lineage>
        <taxon>Bacteria</taxon>
        <taxon>Pseudomonadati</taxon>
        <taxon>Spirochaetota</taxon>
        <taxon>Spirochaetia</taxon>
        <taxon>Spirochaetales</taxon>
        <taxon>Treponemataceae</taxon>
        <taxon>Treponema</taxon>
    </lineage>
</organism>
<protein>
    <submittedName>
        <fullName evidence="2">Uncharacterized protein</fullName>
    </submittedName>
</protein>
<dbReference type="Proteomes" id="UP000004509">
    <property type="component" value="Unassembled WGS sequence"/>
</dbReference>
<evidence type="ECO:0000313" key="3">
    <source>
        <dbReference type="Proteomes" id="UP000004509"/>
    </source>
</evidence>
<accession>C8PP31</accession>
<proteinExistence type="predicted"/>
<dbReference type="EMBL" id="ACYH01000024">
    <property type="protein sequence ID" value="EEV20894.1"/>
    <property type="molecule type" value="Genomic_DNA"/>
</dbReference>
<reference evidence="2 3" key="1">
    <citation type="submission" date="2009-07" db="EMBL/GenBank/DDBJ databases">
        <authorList>
            <person name="Madupu R."/>
            <person name="Sebastian Y."/>
            <person name="Durkin A.S."/>
            <person name="Torralba M."/>
            <person name="Methe B."/>
            <person name="Sutton G.G."/>
            <person name="Strausberg R.L."/>
            <person name="Nelson K.E."/>
        </authorList>
    </citation>
    <scope>NUCLEOTIDE SEQUENCE [LARGE SCALE GENOMIC DNA]</scope>
    <source>
        <strain evidence="2 3">ATCC 35580</strain>
    </source>
</reference>
<evidence type="ECO:0000256" key="1">
    <source>
        <dbReference type="SAM" id="Phobius"/>
    </source>
</evidence>
<dbReference type="AlphaFoldDB" id="C8PP31"/>
<feature type="transmembrane region" description="Helical" evidence="1">
    <location>
        <begin position="117"/>
        <end position="137"/>
    </location>
</feature>
<gene>
    <name evidence="2" type="ORF">TREVI0001_1752</name>
</gene>
<evidence type="ECO:0000313" key="2">
    <source>
        <dbReference type="EMBL" id="EEV20894.1"/>
    </source>
</evidence>
<name>C8PP31_9SPIR</name>
<keyword evidence="1" id="KW-1133">Transmembrane helix</keyword>
<sequence>MFIIAMVISCILWEMYIHIQTITELDSNASLYLFIVTLCILLIRGRNLPGYYFKRFLMNIFTKEESEIITSWATSIFCSTIKSLIYLVGFISALILNTITLKKGIIISEEIKDIADIINYAIITIIAFDTSIEIIICQKGKIIKEWKKEI</sequence>
<comment type="caution">
    <text evidence="2">The sequence shown here is derived from an EMBL/GenBank/DDBJ whole genome shotgun (WGS) entry which is preliminary data.</text>
</comment>
<dbReference type="OrthoDB" id="9913900at2"/>
<keyword evidence="1" id="KW-0472">Membrane</keyword>
<feature type="transmembrane region" description="Helical" evidence="1">
    <location>
        <begin position="29"/>
        <end position="47"/>
    </location>
</feature>
<dbReference type="STRING" id="596324.TREVI0001_1752"/>
<dbReference type="RefSeq" id="WP_006188299.1">
    <property type="nucleotide sequence ID" value="NZ_ACYH01000024.1"/>
</dbReference>
<feature type="transmembrane region" description="Helical" evidence="1">
    <location>
        <begin position="68"/>
        <end position="97"/>
    </location>
</feature>